<feature type="transmembrane region" description="Helical" evidence="7">
    <location>
        <begin position="187"/>
        <end position="206"/>
    </location>
</feature>
<dbReference type="InterPro" id="IPR011701">
    <property type="entry name" value="MFS"/>
</dbReference>
<feature type="transmembrane region" description="Helical" evidence="7">
    <location>
        <begin position="153"/>
        <end position="175"/>
    </location>
</feature>
<sequence>MSDALAKTGQTPRKAALASFLGSMVEYYDFFIYGSASALVFSHVFFPDVSATVGTLAALATFAVAYIARPIGSFFLGHFGDRIGRKRVLIFTLATMGGSTFLIGCLPSYSVIGVWAPILLVLCRVAQGFSAAGEQSGASSMTLEHSPEGRRGYFTSFTLSGTQAGLVVATLAFIPVAALPSEALYSWGWRVPFWASAIVVVVAMFVRRTLEEPPAFEEIKESEETVRFPLTVFVRHYWGSFLRIVVCHLYGTISTTVTVFGLGYAVDQWDISRSSMLWTIVISNIGQVVTIPLWARLSDRIGRRPVFAVGALGCAASVFVYFWAITTSNWSLVVLASVLLGSVCYAAPNGVWPSLYAEMFDARVRYTGMAVSTQFANVPQGFLPTIAALMIGTGAFGWVPLAILLAVLCLLAAAAALAGPETAHVPLDQLGHTSRPAAETPAAHLTTTT</sequence>
<evidence type="ECO:0000313" key="9">
    <source>
        <dbReference type="EMBL" id="NEW73685.1"/>
    </source>
</evidence>
<name>A0A6G4AK17_9ACTN</name>
<evidence type="ECO:0000256" key="7">
    <source>
        <dbReference type="SAM" id="Phobius"/>
    </source>
</evidence>
<comment type="caution">
    <text evidence="9">The sequence shown here is derived from an EMBL/GenBank/DDBJ whole genome shotgun (WGS) entry which is preliminary data.</text>
</comment>
<evidence type="ECO:0000256" key="5">
    <source>
        <dbReference type="ARBA" id="ARBA00022989"/>
    </source>
</evidence>
<dbReference type="RefSeq" id="WP_164430868.1">
    <property type="nucleotide sequence ID" value="NZ_JAAIKT010000034.1"/>
</dbReference>
<dbReference type="PROSITE" id="PS50850">
    <property type="entry name" value="MFS"/>
    <property type="match status" value="1"/>
</dbReference>
<feature type="transmembrane region" description="Helical" evidence="7">
    <location>
        <begin position="52"/>
        <end position="76"/>
    </location>
</feature>
<keyword evidence="4 7" id="KW-0812">Transmembrane</keyword>
<organism evidence="9 10">
    <name type="scientific">Streptomyces rhizosphaericus</name>
    <dbReference type="NCBI Taxonomy" id="114699"/>
    <lineage>
        <taxon>Bacteria</taxon>
        <taxon>Bacillati</taxon>
        <taxon>Actinomycetota</taxon>
        <taxon>Actinomycetes</taxon>
        <taxon>Kitasatosporales</taxon>
        <taxon>Streptomycetaceae</taxon>
        <taxon>Streptomyces</taxon>
        <taxon>Streptomyces violaceusniger group</taxon>
    </lineage>
</organism>
<dbReference type="Proteomes" id="UP000476310">
    <property type="component" value="Unassembled WGS sequence"/>
</dbReference>
<dbReference type="CDD" id="cd17369">
    <property type="entry name" value="MFS_ShiA_like"/>
    <property type="match status" value="1"/>
</dbReference>
<dbReference type="Pfam" id="PF00083">
    <property type="entry name" value="Sugar_tr"/>
    <property type="match status" value="1"/>
</dbReference>
<feature type="domain" description="Major facilitator superfamily (MFS) profile" evidence="8">
    <location>
        <begin position="15"/>
        <end position="424"/>
    </location>
</feature>
<evidence type="ECO:0000256" key="6">
    <source>
        <dbReference type="ARBA" id="ARBA00023136"/>
    </source>
</evidence>
<dbReference type="InterPro" id="IPR020846">
    <property type="entry name" value="MFS_dom"/>
</dbReference>
<protein>
    <submittedName>
        <fullName evidence="9">MHS family MFS transporter</fullName>
    </submittedName>
</protein>
<proteinExistence type="predicted"/>
<dbReference type="EMBL" id="JAAIKT010000034">
    <property type="protein sequence ID" value="NEW73685.1"/>
    <property type="molecule type" value="Genomic_DNA"/>
</dbReference>
<evidence type="ECO:0000256" key="4">
    <source>
        <dbReference type="ARBA" id="ARBA00022692"/>
    </source>
</evidence>
<feature type="transmembrane region" description="Helical" evidence="7">
    <location>
        <begin position="241"/>
        <end position="264"/>
    </location>
</feature>
<gene>
    <name evidence="9" type="ORF">G4H13_25785</name>
</gene>
<evidence type="ECO:0000256" key="1">
    <source>
        <dbReference type="ARBA" id="ARBA00004651"/>
    </source>
</evidence>
<keyword evidence="6 7" id="KW-0472">Membrane</keyword>
<keyword evidence="10" id="KW-1185">Reference proteome</keyword>
<dbReference type="InterPro" id="IPR005828">
    <property type="entry name" value="MFS_sugar_transport-like"/>
</dbReference>
<dbReference type="InterPro" id="IPR036259">
    <property type="entry name" value="MFS_trans_sf"/>
</dbReference>
<reference evidence="9" key="1">
    <citation type="submission" date="2020-02" db="EMBL/GenBank/DDBJ databases">
        <title>A new Streptomyces sp. for controlling soil-borne diseases.</title>
        <authorList>
            <person name="Li X."/>
            <person name="Tian Y."/>
            <person name="Gao K."/>
        </authorList>
    </citation>
    <scope>NUCLEOTIDE SEQUENCE [LARGE SCALE GENOMIC DNA]</scope>
    <source>
        <strain evidence="9">0250</strain>
    </source>
</reference>
<comment type="subcellular location">
    <subcellularLocation>
        <location evidence="1">Cell membrane</location>
        <topology evidence="1">Multi-pass membrane protein</topology>
    </subcellularLocation>
</comment>
<evidence type="ECO:0000256" key="2">
    <source>
        <dbReference type="ARBA" id="ARBA00022448"/>
    </source>
</evidence>
<feature type="transmembrane region" description="Helical" evidence="7">
    <location>
        <begin position="27"/>
        <end position="46"/>
    </location>
</feature>
<feature type="transmembrane region" description="Helical" evidence="7">
    <location>
        <begin position="306"/>
        <end position="324"/>
    </location>
</feature>
<keyword evidence="5 7" id="KW-1133">Transmembrane helix</keyword>
<feature type="transmembrane region" description="Helical" evidence="7">
    <location>
        <begin position="276"/>
        <end position="294"/>
    </location>
</feature>
<dbReference type="SUPFAM" id="SSF103473">
    <property type="entry name" value="MFS general substrate transporter"/>
    <property type="match status" value="1"/>
</dbReference>
<feature type="transmembrane region" description="Helical" evidence="7">
    <location>
        <begin position="330"/>
        <end position="348"/>
    </location>
</feature>
<accession>A0A6G4AK17</accession>
<dbReference type="Gene3D" id="1.20.1250.20">
    <property type="entry name" value="MFS general substrate transporter like domains"/>
    <property type="match status" value="1"/>
</dbReference>
<dbReference type="GO" id="GO:0005886">
    <property type="term" value="C:plasma membrane"/>
    <property type="evidence" value="ECO:0007669"/>
    <property type="project" value="UniProtKB-SubCell"/>
</dbReference>
<dbReference type="Pfam" id="PF07690">
    <property type="entry name" value="MFS_1"/>
    <property type="match status" value="1"/>
</dbReference>
<keyword evidence="3" id="KW-1003">Cell membrane</keyword>
<evidence type="ECO:0000259" key="8">
    <source>
        <dbReference type="PROSITE" id="PS50850"/>
    </source>
</evidence>
<dbReference type="AlphaFoldDB" id="A0A6G4AK17"/>
<evidence type="ECO:0000256" key="3">
    <source>
        <dbReference type="ARBA" id="ARBA00022475"/>
    </source>
</evidence>
<dbReference type="GO" id="GO:0022857">
    <property type="term" value="F:transmembrane transporter activity"/>
    <property type="evidence" value="ECO:0007669"/>
    <property type="project" value="InterPro"/>
</dbReference>
<keyword evidence="2" id="KW-0813">Transport</keyword>
<dbReference type="PANTHER" id="PTHR43045:SF1">
    <property type="entry name" value="SHIKIMATE TRANSPORTER"/>
    <property type="match status" value="1"/>
</dbReference>
<feature type="transmembrane region" description="Helical" evidence="7">
    <location>
        <begin position="397"/>
        <end position="418"/>
    </location>
</feature>
<dbReference type="PANTHER" id="PTHR43045">
    <property type="entry name" value="SHIKIMATE TRANSPORTER"/>
    <property type="match status" value="1"/>
</dbReference>
<evidence type="ECO:0000313" key="10">
    <source>
        <dbReference type="Proteomes" id="UP000476310"/>
    </source>
</evidence>